<evidence type="ECO:0000313" key="2">
    <source>
        <dbReference type="EMBL" id="KAF1831785.1"/>
    </source>
</evidence>
<dbReference type="EMBL" id="ML975354">
    <property type="protein sequence ID" value="KAF1831785.1"/>
    <property type="molecule type" value="Genomic_DNA"/>
</dbReference>
<evidence type="ECO:0000256" key="1">
    <source>
        <dbReference type="SAM" id="MobiDB-lite"/>
    </source>
</evidence>
<dbReference type="Proteomes" id="UP000800040">
    <property type="component" value="Unassembled WGS sequence"/>
</dbReference>
<reference evidence="2" key="1">
    <citation type="submission" date="2020-01" db="EMBL/GenBank/DDBJ databases">
        <authorList>
            <consortium name="DOE Joint Genome Institute"/>
            <person name="Haridas S."/>
            <person name="Albert R."/>
            <person name="Binder M."/>
            <person name="Bloem J."/>
            <person name="Labutti K."/>
            <person name="Salamov A."/>
            <person name="Andreopoulos B."/>
            <person name="Baker S.E."/>
            <person name="Barry K."/>
            <person name="Bills G."/>
            <person name="Bluhm B.H."/>
            <person name="Cannon C."/>
            <person name="Castanera R."/>
            <person name="Culley D.E."/>
            <person name="Daum C."/>
            <person name="Ezra D."/>
            <person name="Gonzalez J.B."/>
            <person name="Henrissat B."/>
            <person name="Kuo A."/>
            <person name="Liang C."/>
            <person name="Lipzen A."/>
            <person name="Lutzoni F."/>
            <person name="Magnuson J."/>
            <person name="Mondo S."/>
            <person name="Nolan M."/>
            <person name="Ohm R."/>
            <person name="Pangilinan J."/>
            <person name="Park H.-J."/>
            <person name="Ramirez L."/>
            <person name="Alfaro M."/>
            <person name="Sun H."/>
            <person name="Tritt A."/>
            <person name="Yoshinaga Y."/>
            <person name="Zwiers L.-H."/>
            <person name="Turgeon B.G."/>
            <person name="Goodwin S.B."/>
            <person name="Spatafora J.W."/>
            <person name="Crous P.W."/>
            <person name="Grigoriev I.V."/>
        </authorList>
    </citation>
    <scope>NUCLEOTIDE SEQUENCE</scope>
    <source>
        <strain evidence="2">P77</strain>
    </source>
</reference>
<gene>
    <name evidence="2" type="ORF">BDW02DRAFT_571686</name>
</gene>
<feature type="region of interest" description="Disordered" evidence="1">
    <location>
        <begin position="19"/>
        <end position="41"/>
    </location>
</feature>
<keyword evidence="3" id="KW-1185">Reference proteome</keyword>
<sequence length="92" mass="10086">MLGTDYGWRRVTAKGPLCTARPSATALPSKQPSGAKHIHGSPQPYLLENRCCHPSVLPSSFTSAVPFLHFTHTFLQTTVAFKRPSKTPRLPT</sequence>
<evidence type="ECO:0000313" key="3">
    <source>
        <dbReference type="Proteomes" id="UP000800040"/>
    </source>
</evidence>
<name>A0A6A5K288_9PLEO</name>
<accession>A0A6A5K288</accession>
<dbReference type="AlphaFoldDB" id="A0A6A5K288"/>
<protein>
    <submittedName>
        <fullName evidence="2">Uncharacterized protein</fullName>
    </submittedName>
</protein>
<organism evidence="2 3">
    <name type="scientific">Decorospora gaudefroyi</name>
    <dbReference type="NCBI Taxonomy" id="184978"/>
    <lineage>
        <taxon>Eukaryota</taxon>
        <taxon>Fungi</taxon>
        <taxon>Dikarya</taxon>
        <taxon>Ascomycota</taxon>
        <taxon>Pezizomycotina</taxon>
        <taxon>Dothideomycetes</taxon>
        <taxon>Pleosporomycetidae</taxon>
        <taxon>Pleosporales</taxon>
        <taxon>Pleosporineae</taxon>
        <taxon>Pleosporaceae</taxon>
        <taxon>Decorospora</taxon>
    </lineage>
</organism>
<proteinExistence type="predicted"/>